<organism evidence="2 3">
    <name type="scientific">Diabrotica balteata</name>
    <name type="common">Banded cucumber beetle</name>
    <dbReference type="NCBI Taxonomy" id="107213"/>
    <lineage>
        <taxon>Eukaryota</taxon>
        <taxon>Metazoa</taxon>
        <taxon>Ecdysozoa</taxon>
        <taxon>Arthropoda</taxon>
        <taxon>Hexapoda</taxon>
        <taxon>Insecta</taxon>
        <taxon>Pterygota</taxon>
        <taxon>Neoptera</taxon>
        <taxon>Endopterygota</taxon>
        <taxon>Coleoptera</taxon>
        <taxon>Polyphaga</taxon>
        <taxon>Cucujiformia</taxon>
        <taxon>Chrysomeloidea</taxon>
        <taxon>Chrysomelidae</taxon>
        <taxon>Galerucinae</taxon>
        <taxon>Diabroticina</taxon>
        <taxon>Diabroticites</taxon>
        <taxon>Diabrotica</taxon>
    </lineage>
</organism>
<feature type="domain" description="Small ribosomal subunit protein mS35 mitochondrial conserved" evidence="1">
    <location>
        <begin position="156"/>
        <end position="240"/>
    </location>
</feature>
<dbReference type="GO" id="GO:0032543">
    <property type="term" value="P:mitochondrial translation"/>
    <property type="evidence" value="ECO:0007669"/>
    <property type="project" value="InterPro"/>
</dbReference>
<evidence type="ECO:0000259" key="1">
    <source>
        <dbReference type="Pfam" id="PF10213"/>
    </source>
</evidence>
<dbReference type="PANTHER" id="PTHR13490:SF0">
    <property type="entry name" value="SMALL RIBOSOMAL SUBUNIT PROTEIN MS35"/>
    <property type="match status" value="1"/>
</dbReference>
<sequence>MLNCVKIIERYQLFNVEKVLCCRYLNTDAKAEIRDEFRALNIRNQKGMQERRQRRPPTVIPPRTNQMPIDQDWGNVWPGPRSFHPASVPLPVRQGYTKKGASPDKYANAELIKIPNFLHLTPPVIERQCKALKQFCTPWPKALDTDEKCEKHFPFELTFSDYCFSSPSIRNPLARIVTLRFKLKSLNLNERANDKFLRLVGDRYDEATDTVTIVTDRCPLRKQNYDYALYLITALYHESWNVEPWEELKAEADMQYYDWKNNASRTSIEKLFGTSYDKIENVDEYVESVEKLMNEGENDYTVTKYGDAVRKLLGLPSALSSV</sequence>
<keyword evidence="3" id="KW-1185">Reference proteome</keyword>
<evidence type="ECO:0000313" key="2">
    <source>
        <dbReference type="EMBL" id="CAG9836601.1"/>
    </source>
</evidence>
<dbReference type="Proteomes" id="UP001153709">
    <property type="component" value="Chromosome 6"/>
</dbReference>
<protein>
    <recommendedName>
        <fullName evidence="1">Small ribosomal subunit protein mS35 mitochondrial conserved domain-containing protein</fullName>
    </recommendedName>
</protein>
<dbReference type="AlphaFoldDB" id="A0A9N9T640"/>
<name>A0A9N9T640_DIABA</name>
<dbReference type="InterPro" id="IPR019349">
    <property type="entry name" value="Ribosomal_mS35_mit"/>
</dbReference>
<dbReference type="PANTHER" id="PTHR13490">
    <property type="entry name" value="MITOCHONDRIAL 28S RIBOSOMAL PROTEIN S28"/>
    <property type="match status" value="1"/>
</dbReference>
<evidence type="ECO:0000313" key="3">
    <source>
        <dbReference type="Proteomes" id="UP001153709"/>
    </source>
</evidence>
<dbReference type="OrthoDB" id="283424at2759"/>
<reference evidence="2" key="1">
    <citation type="submission" date="2022-01" db="EMBL/GenBank/DDBJ databases">
        <authorList>
            <person name="King R."/>
        </authorList>
    </citation>
    <scope>NUCLEOTIDE SEQUENCE</scope>
</reference>
<dbReference type="GO" id="GO:0003735">
    <property type="term" value="F:structural constituent of ribosome"/>
    <property type="evidence" value="ECO:0007669"/>
    <property type="project" value="InterPro"/>
</dbReference>
<dbReference type="Pfam" id="PF10213">
    <property type="entry name" value="MRP-S28"/>
    <property type="match status" value="1"/>
</dbReference>
<gene>
    <name evidence="2" type="ORF">DIABBA_LOCUS9678</name>
</gene>
<proteinExistence type="predicted"/>
<dbReference type="EMBL" id="OU898281">
    <property type="protein sequence ID" value="CAG9836601.1"/>
    <property type="molecule type" value="Genomic_DNA"/>
</dbReference>
<dbReference type="GO" id="GO:0005763">
    <property type="term" value="C:mitochondrial small ribosomal subunit"/>
    <property type="evidence" value="ECO:0007669"/>
    <property type="project" value="TreeGrafter"/>
</dbReference>
<accession>A0A9N9T640</accession>
<dbReference type="InterPro" id="IPR039848">
    <property type="entry name" value="Ribosomal_mS35_mt"/>
</dbReference>